<dbReference type="EMBL" id="BONQ01000096">
    <property type="protein sequence ID" value="GIG48109.1"/>
    <property type="molecule type" value="Genomic_DNA"/>
</dbReference>
<reference evidence="1" key="1">
    <citation type="submission" date="2021-01" db="EMBL/GenBank/DDBJ databases">
        <title>Whole genome shotgun sequence of Dactylosporangium siamense NBRC 106093.</title>
        <authorList>
            <person name="Komaki H."/>
            <person name="Tamura T."/>
        </authorList>
    </citation>
    <scope>NUCLEOTIDE SEQUENCE</scope>
    <source>
        <strain evidence="1">NBRC 106093</strain>
    </source>
</reference>
<organism evidence="1 2">
    <name type="scientific">Dactylosporangium siamense</name>
    <dbReference type="NCBI Taxonomy" id="685454"/>
    <lineage>
        <taxon>Bacteria</taxon>
        <taxon>Bacillati</taxon>
        <taxon>Actinomycetota</taxon>
        <taxon>Actinomycetes</taxon>
        <taxon>Micromonosporales</taxon>
        <taxon>Micromonosporaceae</taxon>
        <taxon>Dactylosporangium</taxon>
    </lineage>
</organism>
<keyword evidence="2" id="KW-1185">Reference proteome</keyword>
<dbReference type="Proteomes" id="UP000660611">
    <property type="component" value="Unassembled WGS sequence"/>
</dbReference>
<gene>
    <name evidence="1" type="ORF">Dsi01nite_061500</name>
</gene>
<dbReference type="AlphaFoldDB" id="A0A919PQB0"/>
<evidence type="ECO:0000313" key="2">
    <source>
        <dbReference type="Proteomes" id="UP000660611"/>
    </source>
</evidence>
<accession>A0A919PQB0</accession>
<comment type="caution">
    <text evidence="1">The sequence shown here is derived from an EMBL/GenBank/DDBJ whole genome shotgun (WGS) entry which is preliminary data.</text>
</comment>
<name>A0A919PQB0_9ACTN</name>
<sequence>MPRSSIGSLVAPQRLNDHFGPSHVLADVAARNCSAHRSRLTSHVVACGACWELAIRDDERFAVECGLPREMDVDPEYVDEIAVELACRGERVRLTRPELAVAAERLLARRLSLSAAAARLRVSYDAVFMAVNGRGSAVAAEAA</sequence>
<protein>
    <submittedName>
        <fullName evidence="1">Uncharacterized protein</fullName>
    </submittedName>
</protein>
<proteinExistence type="predicted"/>
<evidence type="ECO:0000313" key="1">
    <source>
        <dbReference type="EMBL" id="GIG48109.1"/>
    </source>
</evidence>